<evidence type="ECO:0000259" key="8">
    <source>
        <dbReference type="Pfam" id="PF02706"/>
    </source>
</evidence>
<feature type="transmembrane region" description="Helical" evidence="7">
    <location>
        <begin position="21"/>
        <end position="40"/>
    </location>
</feature>
<keyword evidence="13" id="KW-1185">Reference proteome</keyword>
<evidence type="ECO:0000313" key="11">
    <source>
        <dbReference type="EMBL" id="SFP45148.1"/>
    </source>
</evidence>
<dbReference type="PANTHER" id="PTHR32309:SF13">
    <property type="entry name" value="FERRIC ENTEROBACTIN TRANSPORT PROTEIN FEPE"/>
    <property type="match status" value="1"/>
</dbReference>
<protein>
    <submittedName>
        <fullName evidence="11">Capsular polysaccharide biosynthesis protein</fullName>
    </submittedName>
</protein>
<evidence type="ECO:0000313" key="12">
    <source>
        <dbReference type="Proteomes" id="UP000242243"/>
    </source>
</evidence>
<keyword evidence="4 7" id="KW-0812">Transmembrane</keyword>
<dbReference type="InterPro" id="IPR003856">
    <property type="entry name" value="LPS_length_determ_N"/>
</dbReference>
<dbReference type="STRING" id="306540.SAMN05421839_12129"/>
<dbReference type="InterPro" id="IPR050445">
    <property type="entry name" value="Bact_polysacc_biosynth/exp"/>
</dbReference>
<dbReference type="Proteomes" id="UP000321547">
    <property type="component" value="Unassembled WGS sequence"/>
</dbReference>
<reference evidence="11 12" key="1">
    <citation type="submission" date="2016-10" db="EMBL/GenBank/DDBJ databases">
        <authorList>
            <person name="de Groot N.N."/>
        </authorList>
    </citation>
    <scope>NUCLEOTIDE SEQUENCE [LARGE SCALE GENOMIC DNA]</scope>
    <source>
        <strain evidence="11 12">DSM 17073</strain>
    </source>
</reference>
<proteinExistence type="inferred from homology"/>
<evidence type="ECO:0000259" key="9">
    <source>
        <dbReference type="Pfam" id="PF13807"/>
    </source>
</evidence>
<feature type="domain" description="Tyrosine-protein kinase G-rich" evidence="9">
    <location>
        <begin position="143"/>
        <end position="195"/>
    </location>
</feature>
<name>A0A1I5QFX2_9BACI</name>
<evidence type="ECO:0000313" key="10">
    <source>
        <dbReference type="EMBL" id="GEM02121.1"/>
    </source>
</evidence>
<accession>A0A1I5QFX2</accession>
<reference evidence="10 13" key="2">
    <citation type="submission" date="2019-07" db="EMBL/GenBank/DDBJ databases">
        <title>Whole genome shotgun sequence of Halolactibacillus halophilus NBRC 100868.</title>
        <authorList>
            <person name="Hosoyama A."/>
            <person name="Uohara A."/>
            <person name="Ohji S."/>
            <person name="Ichikawa N."/>
        </authorList>
    </citation>
    <scope>NUCLEOTIDE SEQUENCE [LARGE SCALE GENOMIC DNA]</scope>
    <source>
        <strain evidence="10 13">NBRC 100868</strain>
    </source>
</reference>
<dbReference type="Proteomes" id="UP000242243">
    <property type="component" value="Unassembled WGS sequence"/>
</dbReference>
<evidence type="ECO:0000313" key="13">
    <source>
        <dbReference type="Proteomes" id="UP000321547"/>
    </source>
</evidence>
<dbReference type="RefSeq" id="WP_089832328.1">
    <property type="nucleotide sequence ID" value="NZ_BJWI01000024.1"/>
</dbReference>
<keyword evidence="3" id="KW-1003">Cell membrane</keyword>
<evidence type="ECO:0000256" key="2">
    <source>
        <dbReference type="ARBA" id="ARBA00006683"/>
    </source>
</evidence>
<sequence>MEESISLKEMTTVIKKRLGMIIATSLLLAVISGVFTVFFVNKEYQVSTQFLVNQQQTDQTNTIQQSDIQTNIKLINTYNVIIKSSRILEEVADELDLELTASQLGSKISVSNENESQVVTVTVKDANPLLAEDIANTTVDVFQEEIYELMNVDNVSVLNRADAGMNPSPVSPNLTMNIAIAFILGAMLSVGVTFLLEYLDTSVKTEEDIENYLDLPVIGTVSHMSEAAIQQTASKHHRASKERGA</sequence>
<dbReference type="Pfam" id="PF13807">
    <property type="entry name" value="GNVR"/>
    <property type="match status" value="1"/>
</dbReference>
<dbReference type="PANTHER" id="PTHR32309">
    <property type="entry name" value="TYROSINE-PROTEIN KINASE"/>
    <property type="match status" value="1"/>
</dbReference>
<organism evidence="11 12">
    <name type="scientific">Halolactibacillus halophilus</name>
    <dbReference type="NCBI Taxonomy" id="306540"/>
    <lineage>
        <taxon>Bacteria</taxon>
        <taxon>Bacillati</taxon>
        <taxon>Bacillota</taxon>
        <taxon>Bacilli</taxon>
        <taxon>Bacillales</taxon>
        <taxon>Bacillaceae</taxon>
        <taxon>Halolactibacillus</taxon>
    </lineage>
</organism>
<keyword evidence="6 7" id="KW-0472">Membrane</keyword>
<keyword evidence="5 7" id="KW-1133">Transmembrane helix</keyword>
<comment type="similarity">
    <text evidence="2">Belongs to the CpsC/CapA family.</text>
</comment>
<evidence type="ECO:0000256" key="3">
    <source>
        <dbReference type="ARBA" id="ARBA00022475"/>
    </source>
</evidence>
<gene>
    <name evidence="10" type="ORF">HHA03_16530</name>
    <name evidence="11" type="ORF">SAMN05421839_12129</name>
</gene>
<dbReference type="GO" id="GO:0004713">
    <property type="term" value="F:protein tyrosine kinase activity"/>
    <property type="evidence" value="ECO:0007669"/>
    <property type="project" value="TreeGrafter"/>
</dbReference>
<evidence type="ECO:0000256" key="7">
    <source>
        <dbReference type="SAM" id="Phobius"/>
    </source>
</evidence>
<evidence type="ECO:0000256" key="4">
    <source>
        <dbReference type="ARBA" id="ARBA00022692"/>
    </source>
</evidence>
<dbReference type="InterPro" id="IPR032807">
    <property type="entry name" value="GNVR"/>
</dbReference>
<dbReference type="AlphaFoldDB" id="A0A1I5QFX2"/>
<dbReference type="EMBL" id="FOXC01000021">
    <property type="protein sequence ID" value="SFP45148.1"/>
    <property type="molecule type" value="Genomic_DNA"/>
</dbReference>
<evidence type="ECO:0000256" key="6">
    <source>
        <dbReference type="ARBA" id="ARBA00023136"/>
    </source>
</evidence>
<dbReference type="EMBL" id="BJWI01000024">
    <property type="protein sequence ID" value="GEM02121.1"/>
    <property type="molecule type" value="Genomic_DNA"/>
</dbReference>
<comment type="subcellular location">
    <subcellularLocation>
        <location evidence="1">Cell membrane</location>
        <topology evidence="1">Multi-pass membrane protein</topology>
    </subcellularLocation>
</comment>
<evidence type="ECO:0000256" key="5">
    <source>
        <dbReference type="ARBA" id="ARBA00022989"/>
    </source>
</evidence>
<dbReference type="Pfam" id="PF02706">
    <property type="entry name" value="Wzz"/>
    <property type="match status" value="1"/>
</dbReference>
<dbReference type="OrthoDB" id="2360475at2"/>
<dbReference type="GO" id="GO:0005886">
    <property type="term" value="C:plasma membrane"/>
    <property type="evidence" value="ECO:0007669"/>
    <property type="project" value="UniProtKB-SubCell"/>
</dbReference>
<feature type="transmembrane region" description="Helical" evidence="7">
    <location>
        <begin position="174"/>
        <end position="196"/>
    </location>
</feature>
<evidence type="ECO:0000256" key="1">
    <source>
        <dbReference type="ARBA" id="ARBA00004651"/>
    </source>
</evidence>
<feature type="domain" description="Polysaccharide chain length determinant N-terminal" evidence="8">
    <location>
        <begin position="3"/>
        <end position="95"/>
    </location>
</feature>